<dbReference type="Pfam" id="PF04055">
    <property type="entry name" value="Radical_SAM"/>
    <property type="match status" value="1"/>
</dbReference>
<gene>
    <name evidence="17" type="primary">epmB</name>
    <name evidence="17" type="ORF">DIZ79_16680</name>
</gene>
<feature type="binding site" evidence="14">
    <location>
        <position position="136"/>
    </location>
    <ligand>
        <name>[4Fe-4S] cluster</name>
        <dbReference type="ChEBI" id="CHEBI:49883"/>
        <note>4Fe-4S-S-AdoMet</note>
    </ligand>
</feature>
<keyword evidence="11 14" id="KW-0411">Iron-sulfur</keyword>
<dbReference type="InterPro" id="IPR003739">
    <property type="entry name" value="Lys_aminomutase/Glu_NH3_mut"/>
</dbReference>
<comment type="caution">
    <text evidence="17">The sequence shown here is derived from an EMBL/GenBank/DDBJ whole genome shotgun (WGS) entry which is preliminary data.</text>
</comment>
<dbReference type="InterPro" id="IPR007197">
    <property type="entry name" value="rSAM"/>
</dbReference>
<dbReference type="GO" id="GO:0051539">
    <property type="term" value="F:4 iron, 4 sulfur cluster binding"/>
    <property type="evidence" value="ECO:0007669"/>
    <property type="project" value="UniProtKB-KW"/>
</dbReference>
<dbReference type="EMBL" id="QFXD01000299">
    <property type="protein sequence ID" value="RDH85596.1"/>
    <property type="molecule type" value="Genomic_DNA"/>
</dbReference>
<dbReference type="Proteomes" id="UP000255508">
    <property type="component" value="Unassembled WGS sequence"/>
</dbReference>
<keyword evidence="10" id="KW-0408">Iron</keyword>
<dbReference type="NCBIfam" id="TIGR00238">
    <property type="entry name" value="KamA family radical SAM protein"/>
    <property type="match status" value="1"/>
</dbReference>
<feature type="binding site" evidence="14">
    <location>
        <position position="133"/>
    </location>
    <ligand>
        <name>[4Fe-4S] cluster</name>
        <dbReference type="ChEBI" id="CHEBI:49883"/>
        <note>4Fe-4S-S-AdoMet</note>
    </ligand>
</feature>
<comment type="catalytic activity">
    <reaction evidence="1">
        <text>L-lysine = D-beta-lysine</text>
        <dbReference type="Rhea" id="RHEA:44148"/>
        <dbReference type="ChEBI" id="CHEBI:32551"/>
        <dbReference type="ChEBI" id="CHEBI:84138"/>
    </reaction>
</comment>
<dbReference type="InterPro" id="IPR013785">
    <property type="entry name" value="Aldolase_TIM"/>
</dbReference>
<dbReference type="CDD" id="cd01335">
    <property type="entry name" value="Radical_SAM"/>
    <property type="match status" value="1"/>
</dbReference>
<evidence type="ECO:0000256" key="5">
    <source>
        <dbReference type="ARBA" id="ARBA00022363"/>
    </source>
</evidence>
<evidence type="ECO:0000256" key="2">
    <source>
        <dbReference type="ARBA" id="ARBA00001933"/>
    </source>
</evidence>
<evidence type="ECO:0000256" key="12">
    <source>
        <dbReference type="ARBA" id="ARBA00023235"/>
    </source>
</evidence>
<comment type="cofactor">
    <cofactor evidence="3">
        <name>[4Fe-4S] cluster</name>
        <dbReference type="ChEBI" id="CHEBI:49883"/>
    </cofactor>
</comment>
<evidence type="ECO:0000256" key="13">
    <source>
        <dbReference type="ARBA" id="ARBA00030756"/>
    </source>
</evidence>
<dbReference type="SFLD" id="SFLDG01070">
    <property type="entry name" value="PLP-dependent"/>
    <property type="match status" value="1"/>
</dbReference>
<dbReference type="SUPFAM" id="SSF102114">
    <property type="entry name" value="Radical SAM enzymes"/>
    <property type="match status" value="1"/>
</dbReference>
<dbReference type="GO" id="GO:0046872">
    <property type="term" value="F:metal ion binding"/>
    <property type="evidence" value="ECO:0007669"/>
    <property type="project" value="UniProtKB-KW"/>
</dbReference>
<dbReference type="PROSITE" id="PS51918">
    <property type="entry name" value="RADICAL_SAM"/>
    <property type="match status" value="1"/>
</dbReference>
<dbReference type="NCBIfam" id="TIGR03821">
    <property type="entry name" value="EFP_modif_epmB"/>
    <property type="match status" value="1"/>
</dbReference>
<organism evidence="17 18">
    <name type="scientific">endosymbiont of Lamellibrachia luymesi</name>
    <dbReference type="NCBI Taxonomy" id="2200907"/>
    <lineage>
        <taxon>Bacteria</taxon>
        <taxon>Pseudomonadati</taxon>
        <taxon>Pseudomonadota</taxon>
        <taxon>Gammaproteobacteria</taxon>
        <taxon>sulfur-oxidizing symbionts</taxon>
    </lineage>
</organism>
<proteinExistence type="inferred from homology"/>
<evidence type="ECO:0000256" key="9">
    <source>
        <dbReference type="ARBA" id="ARBA00022898"/>
    </source>
</evidence>
<dbReference type="PANTHER" id="PTHR30538">
    <property type="entry name" value="LYSINE 2,3-AMINOMUTASE-RELATED"/>
    <property type="match status" value="1"/>
</dbReference>
<evidence type="ECO:0000313" key="18">
    <source>
        <dbReference type="Proteomes" id="UP000255508"/>
    </source>
</evidence>
<evidence type="ECO:0000256" key="1">
    <source>
        <dbReference type="ARBA" id="ARBA00001352"/>
    </source>
</evidence>
<evidence type="ECO:0000256" key="3">
    <source>
        <dbReference type="ARBA" id="ARBA00001966"/>
    </source>
</evidence>
<evidence type="ECO:0000313" key="17">
    <source>
        <dbReference type="EMBL" id="RDH85596.1"/>
    </source>
</evidence>
<name>A0A370DN83_9GAMM</name>
<dbReference type="PANTHER" id="PTHR30538:SF1">
    <property type="entry name" value="L-LYSINE 2,3-AMINOMUTASE"/>
    <property type="match status" value="1"/>
</dbReference>
<comment type="cofactor">
    <cofactor evidence="2 15">
        <name>pyridoxal 5'-phosphate</name>
        <dbReference type="ChEBI" id="CHEBI:597326"/>
    </cofactor>
</comment>
<evidence type="ECO:0000256" key="10">
    <source>
        <dbReference type="ARBA" id="ARBA00023004"/>
    </source>
</evidence>
<evidence type="ECO:0000256" key="8">
    <source>
        <dbReference type="ARBA" id="ARBA00022723"/>
    </source>
</evidence>
<feature type="binding site" evidence="14">
    <location>
        <position position="129"/>
    </location>
    <ligand>
        <name>[4Fe-4S] cluster</name>
        <dbReference type="ChEBI" id="CHEBI:49883"/>
        <note>4Fe-4S-S-AdoMet</note>
    </ligand>
</feature>
<protein>
    <recommendedName>
        <fullName evidence="5">L-lysine 2,3-aminomutase</fullName>
    </recommendedName>
    <alternativeName>
        <fullName evidence="13">EF-P post-translational modification enzyme B</fullName>
    </alternativeName>
</protein>
<dbReference type="PIRSF" id="PIRSF004911">
    <property type="entry name" value="DUF160"/>
    <property type="match status" value="1"/>
</dbReference>
<evidence type="ECO:0000256" key="11">
    <source>
        <dbReference type="ARBA" id="ARBA00023014"/>
    </source>
</evidence>
<dbReference type="GO" id="GO:0016853">
    <property type="term" value="F:isomerase activity"/>
    <property type="evidence" value="ECO:0007669"/>
    <property type="project" value="UniProtKB-KW"/>
</dbReference>
<comment type="similarity">
    <text evidence="4">Belongs to the radical SAM superfamily. KamA family.</text>
</comment>
<evidence type="ECO:0000259" key="16">
    <source>
        <dbReference type="PROSITE" id="PS51918"/>
    </source>
</evidence>
<keyword evidence="6 14" id="KW-0004">4Fe-4S</keyword>
<evidence type="ECO:0000256" key="4">
    <source>
        <dbReference type="ARBA" id="ARBA00008703"/>
    </source>
</evidence>
<dbReference type="InterPro" id="IPR058240">
    <property type="entry name" value="rSAM_sf"/>
</dbReference>
<feature type="modified residue" description="N6-(pyridoxal phosphate)lysine" evidence="15">
    <location>
        <position position="341"/>
    </location>
</feature>
<dbReference type="Gene3D" id="3.20.20.70">
    <property type="entry name" value="Aldolase class I"/>
    <property type="match status" value="1"/>
</dbReference>
<evidence type="ECO:0000256" key="7">
    <source>
        <dbReference type="ARBA" id="ARBA00022691"/>
    </source>
</evidence>
<keyword evidence="8 14" id="KW-0479">Metal-binding</keyword>
<evidence type="ECO:0000256" key="15">
    <source>
        <dbReference type="PIRSR" id="PIRSR603739-50"/>
    </source>
</evidence>
<keyword evidence="12" id="KW-0413">Isomerase</keyword>
<evidence type="ECO:0000256" key="14">
    <source>
        <dbReference type="PIRSR" id="PIRSR004911-1"/>
    </source>
</evidence>
<dbReference type="SFLD" id="SFLDF00314">
    <property type="entry name" value="L-lysine_2_3-aminomutase_(yjeK"/>
    <property type="match status" value="1"/>
</dbReference>
<dbReference type="InterPro" id="IPR022462">
    <property type="entry name" value="EpmB"/>
</dbReference>
<keyword evidence="9 15" id="KW-0663">Pyridoxal phosphate</keyword>
<dbReference type="SFLD" id="SFLDS00029">
    <property type="entry name" value="Radical_SAM"/>
    <property type="match status" value="1"/>
</dbReference>
<accession>A0A370DN83</accession>
<dbReference type="AlphaFoldDB" id="A0A370DN83"/>
<sequence length="357" mass="40177">MTSSRNISIAAHIIPESGLILQTPLWQQALSEAFTRPTELLDYLGIEQESIPVEFSSEFSMRVPRGFADLMRRGDPGDPLLRQVLPLQDESAHVQGFSRNPVGDLEAHAVTGLLHKYHGRALLITTGACAIHCRYCFRRHYPYENGSATPRQWEALLAYLREHPTINEVILSGGDPLMLGDEKLGRWMQQLSEIPHLQRLRLHSRLPIVLPERITPELLAHLRKNRLKSVLVIHANHPRELSNRVTGKLKALQKTGVLLLNQSVLLRGVNDQTAVLVELSERLSEAGVMPYYLHLLDRVEGAAHFEVEQARIHSLYSGLLSQLPGYMVPKLVRETAGEASKRPEGFDLSEQKPHCIT</sequence>
<reference evidence="17 18" key="1">
    <citation type="journal article" date="2018" name="ISME J.">
        <title>Endosymbiont genomes yield clues of tubeworm success.</title>
        <authorList>
            <person name="Li Y."/>
            <person name="Liles M.R."/>
            <person name="Halanych K.M."/>
        </authorList>
    </citation>
    <scope>NUCLEOTIDE SEQUENCE [LARGE SCALE GENOMIC DNA]</scope>
    <source>
        <strain evidence="17">A1422</strain>
    </source>
</reference>
<keyword evidence="7" id="KW-0949">S-adenosyl-L-methionine</keyword>
<feature type="domain" description="Radical SAM core" evidence="16">
    <location>
        <begin position="115"/>
        <end position="338"/>
    </location>
</feature>
<evidence type="ECO:0000256" key="6">
    <source>
        <dbReference type="ARBA" id="ARBA00022485"/>
    </source>
</evidence>